<dbReference type="Proteomes" id="UP000501812">
    <property type="component" value="Chromosome"/>
</dbReference>
<feature type="transmembrane region" description="Helical" evidence="7">
    <location>
        <begin position="281"/>
        <end position="300"/>
    </location>
</feature>
<evidence type="ECO:0000256" key="1">
    <source>
        <dbReference type="ARBA" id="ARBA00007150"/>
    </source>
</evidence>
<dbReference type="RefSeq" id="WP_169453580.1">
    <property type="nucleotide sequence ID" value="NZ_CP051774.1"/>
</dbReference>
<reference evidence="8 9" key="1">
    <citation type="submission" date="2020-04" db="EMBL/GenBank/DDBJ databases">
        <title>Luteolibacter sp. G-1-1-1 isolated from soil.</title>
        <authorList>
            <person name="Dahal R.H."/>
        </authorList>
    </citation>
    <scope>NUCLEOTIDE SEQUENCE [LARGE SCALE GENOMIC DNA]</scope>
    <source>
        <strain evidence="8 9">G-1-1-1</strain>
    </source>
</reference>
<dbReference type="PROSITE" id="PS01311">
    <property type="entry name" value="LGT"/>
    <property type="match status" value="1"/>
</dbReference>
<evidence type="ECO:0000256" key="5">
    <source>
        <dbReference type="ARBA" id="ARBA00022989"/>
    </source>
</evidence>
<dbReference type="KEGG" id="luo:HHL09_05655"/>
<evidence type="ECO:0000313" key="9">
    <source>
        <dbReference type="Proteomes" id="UP000501812"/>
    </source>
</evidence>
<keyword evidence="3 7" id="KW-0808">Transferase</keyword>
<comment type="subcellular location">
    <subcellularLocation>
        <location evidence="7">Cell membrane</location>
        <topology evidence="7">Multi-pass membrane protein</topology>
    </subcellularLocation>
</comment>
<dbReference type="GO" id="GO:0008961">
    <property type="term" value="F:phosphatidylglycerol-prolipoprotein diacylglyceryl transferase activity"/>
    <property type="evidence" value="ECO:0007669"/>
    <property type="project" value="UniProtKB-UniRule"/>
</dbReference>
<keyword evidence="4 7" id="KW-0812">Transmembrane</keyword>
<evidence type="ECO:0000256" key="7">
    <source>
        <dbReference type="HAMAP-Rule" id="MF_01147"/>
    </source>
</evidence>
<keyword evidence="2 7" id="KW-1003">Cell membrane</keyword>
<organism evidence="8 9">
    <name type="scientific">Luteolibacter luteus</name>
    <dbReference type="NCBI Taxonomy" id="2728835"/>
    <lineage>
        <taxon>Bacteria</taxon>
        <taxon>Pseudomonadati</taxon>
        <taxon>Verrucomicrobiota</taxon>
        <taxon>Verrucomicrobiia</taxon>
        <taxon>Verrucomicrobiales</taxon>
        <taxon>Verrucomicrobiaceae</taxon>
        <taxon>Luteolibacter</taxon>
    </lineage>
</organism>
<dbReference type="NCBIfam" id="TIGR00544">
    <property type="entry name" value="lgt"/>
    <property type="match status" value="1"/>
</dbReference>
<feature type="transmembrane region" description="Helical" evidence="7">
    <location>
        <begin position="101"/>
        <end position="122"/>
    </location>
</feature>
<evidence type="ECO:0000256" key="4">
    <source>
        <dbReference type="ARBA" id="ARBA00022692"/>
    </source>
</evidence>
<dbReference type="HAMAP" id="MF_01147">
    <property type="entry name" value="Lgt"/>
    <property type="match status" value="1"/>
</dbReference>
<feature type="binding site" evidence="7">
    <location>
        <position position="148"/>
    </location>
    <ligand>
        <name>a 1,2-diacyl-sn-glycero-3-phospho-(1'-sn-glycerol)</name>
        <dbReference type="ChEBI" id="CHEBI:64716"/>
    </ligand>
</feature>
<gene>
    <name evidence="7 8" type="primary">lgt</name>
    <name evidence="8" type="ORF">HHL09_05655</name>
</gene>
<evidence type="ECO:0000256" key="2">
    <source>
        <dbReference type="ARBA" id="ARBA00022475"/>
    </source>
</evidence>
<comment type="pathway">
    <text evidence="7">Protein modification; lipoprotein biosynthesis (diacylglyceryl transfer).</text>
</comment>
<evidence type="ECO:0000313" key="8">
    <source>
        <dbReference type="EMBL" id="QJE95282.1"/>
    </source>
</evidence>
<dbReference type="PANTHER" id="PTHR30589:SF0">
    <property type="entry name" value="PHOSPHATIDYLGLYCEROL--PROLIPOPROTEIN DIACYLGLYCERYL TRANSFERASE"/>
    <property type="match status" value="1"/>
</dbReference>
<dbReference type="UniPathway" id="UPA00664"/>
<comment type="function">
    <text evidence="7">Catalyzes the transfer of the diacylglyceryl group from phosphatidylglycerol to the sulfhydryl group of the N-terminal cysteine of a prolipoprotein, the first step in the formation of mature lipoproteins.</text>
</comment>
<protein>
    <recommendedName>
        <fullName evidence="7">Phosphatidylglycerol--prolipoprotein diacylglyceryl transferase</fullName>
        <ecNumber evidence="7">2.5.1.145</ecNumber>
    </recommendedName>
</protein>
<sequence>MFATYVHDLSPVLIRFTDTIQLRWYGLAYLAAFVVGAWLLNVLAKRNLWVLPPGAAGDFIAAAAIFGVFLGGRLGYMLWYYPQQHGWGWLKENPVALLKVWEGGMASHGGILGLVIFTWVYARRKKVSWRGLGDGLCVVSPLGLLFGRMANFINGELYGRTAEGVAWAVKFPRALVEQSPSKDLPNAEGGNFAEAMRAAADAAPQQLGPLYEQWINAPQSGPSDHAFFDQVLEVQRHNPEVSKALEPFLLPRHPSQLYEGLLEGAALFAILWWVRVKYPNAPHGVLTGLFFIFYALFRIVAEQFREPDSKMIGPMTSGQFLSLFMVVAGVIFLLSAKYIRPSRPA</sequence>
<keyword evidence="5 7" id="KW-1133">Transmembrane helix</keyword>
<dbReference type="GO" id="GO:0042158">
    <property type="term" value="P:lipoprotein biosynthetic process"/>
    <property type="evidence" value="ECO:0007669"/>
    <property type="project" value="UniProtKB-UniRule"/>
</dbReference>
<comment type="similarity">
    <text evidence="1 7">Belongs to the Lgt family.</text>
</comment>
<dbReference type="Pfam" id="PF01790">
    <property type="entry name" value="LGT"/>
    <property type="match status" value="1"/>
</dbReference>
<keyword evidence="8" id="KW-0449">Lipoprotein</keyword>
<feature type="transmembrane region" description="Helical" evidence="7">
    <location>
        <begin position="56"/>
        <end position="81"/>
    </location>
</feature>
<keyword evidence="6 7" id="KW-0472">Membrane</keyword>
<accession>A0A858REW0</accession>
<comment type="catalytic activity">
    <reaction evidence="7">
        <text>L-cysteinyl-[prolipoprotein] + a 1,2-diacyl-sn-glycero-3-phospho-(1'-sn-glycerol) = an S-1,2-diacyl-sn-glyceryl-L-cysteinyl-[prolipoprotein] + sn-glycerol 1-phosphate + H(+)</text>
        <dbReference type="Rhea" id="RHEA:56712"/>
        <dbReference type="Rhea" id="RHEA-COMP:14679"/>
        <dbReference type="Rhea" id="RHEA-COMP:14680"/>
        <dbReference type="ChEBI" id="CHEBI:15378"/>
        <dbReference type="ChEBI" id="CHEBI:29950"/>
        <dbReference type="ChEBI" id="CHEBI:57685"/>
        <dbReference type="ChEBI" id="CHEBI:64716"/>
        <dbReference type="ChEBI" id="CHEBI:140658"/>
        <dbReference type="EC" id="2.5.1.145"/>
    </reaction>
</comment>
<dbReference type="EC" id="2.5.1.145" evidence="7"/>
<evidence type="ECO:0000256" key="6">
    <source>
        <dbReference type="ARBA" id="ARBA00023136"/>
    </source>
</evidence>
<dbReference type="InterPro" id="IPR001640">
    <property type="entry name" value="Lgt"/>
</dbReference>
<dbReference type="AlphaFoldDB" id="A0A858REW0"/>
<keyword evidence="9" id="KW-1185">Reference proteome</keyword>
<feature type="transmembrane region" description="Helical" evidence="7">
    <location>
        <begin position="24"/>
        <end position="44"/>
    </location>
</feature>
<dbReference type="PANTHER" id="PTHR30589">
    <property type="entry name" value="PROLIPOPROTEIN DIACYLGLYCERYL TRANSFERASE"/>
    <property type="match status" value="1"/>
</dbReference>
<evidence type="ECO:0000256" key="3">
    <source>
        <dbReference type="ARBA" id="ARBA00022679"/>
    </source>
</evidence>
<name>A0A858REW0_9BACT</name>
<proteinExistence type="inferred from homology"/>
<feature type="transmembrane region" description="Helical" evidence="7">
    <location>
        <begin position="320"/>
        <end position="339"/>
    </location>
</feature>
<dbReference type="EMBL" id="CP051774">
    <property type="protein sequence ID" value="QJE95282.1"/>
    <property type="molecule type" value="Genomic_DNA"/>
</dbReference>
<dbReference type="GO" id="GO:0005886">
    <property type="term" value="C:plasma membrane"/>
    <property type="evidence" value="ECO:0007669"/>
    <property type="project" value="UniProtKB-SubCell"/>
</dbReference>